<dbReference type="InterPro" id="IPR015001">
    <property type="entry name" value="DUF1850"/>
</dbReference>
<organism evidence="2 3">
    <name type="scientific">Alsobacter ponti</name>
    <dbReference type="NCBI Taxonomy" id="2962936"/>
    <lineage>
        <taxon>Bacteria</taxon>
        <taxon>Pseudomonadati</taxon>
        <taxon>Pseudomonadota</taxon>
        <taxon>Alphaproteobacteria</taxon>
        <taxon>Hyphomicrobiales</taxon>
        <taxon>Alsobacteraceae</taxon>
        <taxon>Alsobacter</taxon>
    </lineage>
</organism>
<dbReference type="Pfam" id="PF08905">
    <property type="entry name" value="DUF1850"/>
    <property type="match status" value="1"/>
</dbReference>
<evidence type="ECO:0000256" key="1">
    <source>
        <dbReference type="SAM" id="SignalP"/>
    </source>
</evidence>
<gene>
    <name evidence="2" type="ORF">NK718_14490</name>
</gene>
<feature type="signal peptide" evidence="1">
    <location>
        <begin position="1"/>
        <end position="24"/>
    </location>
</feature>
<keyword evidence="3" id="KW-1185">Reference proteome</keyword>
<keyword evidence="1" id="KW-0732">Signal</keyword>
<evidence type="ECO:0000313" key="2">
    <source>
        <dbReference type="EMBL" id="MCP8939734.1"/>
    </source>
</evidence>
<dbReference type="EMBL" id="JANCLU010000014">
    <property type="protein sequence ID" value="MCP8939734.1"/>
    <property type="molecule type" value="Genomic_DNA"/>
</dbReference>
<reference evidence="2 3" key="1">
    <citation type="submission" date="2022-07" db="EMBL/GenBank/DDBJ databases">
        <authorList>
            <person name="Li W.-J."/>
            <person name="Deng Q.-Q."/>
        </authorList>
    </citation>
    <scope>NUCLEOTIDE SEQUENCE [LARGE SCALE GENOMIC DNA]</scope>
    <source>
        <strain evidence="2 3">SYSU M60028</strain>
    </source>
</reference>
<feature type="chain" id="PRO_5045838830" evidence="1">
    <location>
        <begin position="25"/>
        <end position="127"/>
    </location>
</feature>
<protein>
    <submittedName>
        <fullName evidence="2">DUF1850 domain-containing protein</fullName>
    </submittedName>
</protein>
<accession>A0ABT1LE15</accession>
<name>A0ABT1LE15_9HYPH</name>
<dbReference type="RefSeq" id="WP_254743640.1">
    <property type="nucleotide sequence ID" value="NZ_JANCLU010000014.1"/>
</dbReference>
<dbReference type="Proteomes" id="UP001205890">
    <property type="component" value="Unassembled WGS sequence"/>
</dbReference>
<sequence length="127" mass="13449">MALCLVAGGAVVARLAGVAAFTLAWTHSVEKTAWEEDWTVTPRGLVVEQARVKGSGAGMDPPPGAQLVDGAWRWRPALPALNEMTLRRSGAVADWRLCIAGTCRPLGDYAPGEPDPLTLRACEDVSP</sequence>
<proteinExistence type="predicted"/>
<evidence type="ECO:0000313" key="3">
    <source>
        <dbReference type="Proteomes" id="UP001205890"/>
    </source>
</evidence>
<comment type="caution">
    <text evidence="2">The sequence shown here is derived from an EMBL/GenBank/DDBJ whole genome shotgun (WGS) entry which is preliminary data.</text>
</comment>